<protein>
    <submittedName>
        <fullName evidence="1">Uncharacterized protein</fullName>
    </submittedName>
</protein>
<name>A0ABU0LYG3_9BACT</name>
<accession>A0ABU0LYG3</accession>
<evidence type="ECO:0000313" key="1">
    <source>
        <dbReference type="EMBL" id="MDQ0513741.1"/>
    </source>
</evidence>
<reference evidence="1" key="1">
    <citation type="submission" date="2023-07" db="EMBL/GenBank/DDBJ databases">
        <title>Genomic Encyclopedia of Type Strains, Phase IV (KMG-IV): sequencing the most valuable type-strain genomes for metagenomic binning, comparative biology and taxonomic classification.</title>
        <authorList>
            <person name="Goeker M."/>
        </authorList>
    </citation>
    <scope>NUCLEOTIDE SEQUENCE [LARGE SCALE GENOMIC DNA]</scope>
    <source>
        <strain evidence="1">DSM 21204</strain>
    </source>
</reference>
<evidence type="ECO:0000313" key="2">
    <source>
        <dbReference type="Proteomes" id="UP001240643"/>
    </source>
</evidence>
<dbReference type="RefSeq" id="WP_256547560.1">
    <property type="nucleotide sequence ID" value="NZ_CP101809.1"/>
</dbReference>
<dbReference type="EMBL" id="JAUSWO010000001">
    <property type="protein sequence ID" value="MDQ0513741.1"/>
    <property type="molecule type" value="Genomic_DNA"/>
</dbReference>
<keyword evidence="2" id="KW-1185">Reference proteome</keyword>
<comment type="caution">
    <text evidence="1">The sequence shown here is derived from an EMBL/GenBank/DDBJ whole genome shotgun (WGS) entry which is preliminary data.</text>
</comment>
<organism evidence="1 2">
    <name type="scientific">Mycoplasmoides fastidiosum</name>
    <dbReference type="NCBI Taxonomy" id="92758"/>
    <lineage>
        <taxon>Bacteria</taxon>
        <taxon>Bacillati</taxon>
        <taxon>Mycoplasmatota</taxon>
        <taxon>Mycoplasmoidales</taxon>
        <taxon>Mycoplasmoidaceae</taxon>
        <taxon>Mycoplasmoides</taxon>
    </lineage>
</organism>
<sequence>MPKIKDFFISSFNQSLQRSFSFNAFFQKFRYKKNHFLKIINLLTWNDIRNVLGLEYRIRFLTSNKIRHLLEHQQAKVLIFIYNDEITKFYGYHKSFIYMDNVFAKNNLNVLDKKMKYIILGFWRNEMEQYRFLKNQNYKVFLQKEE</sequence>
<dbReference type="Proteomes" id="UP001240643">
    <property type="component" value="Unassembled WGS sequence"/>
</dbReference>
<proteinExistence type="predicted"/>
<gene>
    <name evidence="1" type="ORF">J2Z62_000179</name>
</gene>